<dbReference type="GO" id="GO:0006304">
    <property type="term" value="P:DNA modification"/>
    <property type="evidence" value="ECO:0007669"/>
    <property type="project" value="InterPro"/>
</dbReference>
<keyword evidence="4" id="KW-1185">Reference proteome</keyword>
<dbReference type="InterPro" id="IPR013670">
    <property type="entry name" value="EcoEI_R_C_dom"/>
</dbReference>
<name>A0A1I3XGF3_9PROT</name>
<dbReference type="Gene3D" id="3.40.50.300">
    <property type="entry name" value="P-loop containing nucleotide triphosphate hydrolases"/>
    <property type="match status" value="2"/>
</dbReference>
<evidence type="ECO:0000313" key="3">
    <source>
        <dbReference type="EMBL" id="SFK18126.1"/>
    </source>
</evidence>
<dbReference type="Pfam" id="PF04851">
    <property type="entry name" value="ResIII"/>
    <property type="match status" value="1"/>
</dbReference>
<dbReference type="GO" id="GO:0016787">
    <property type="term" value="F:hydrolase activity"/>
    <property type="evidence" value="ECO:0007669"/>
    <property type="project" value="InterPro"/>
</dbReference>
<evidence type="ECO:0000259" key="2">
    <source>
        <dbReference type="PROSITE" id="PS51192"/>
    </source>
</evidence>
<dbReference type="InterPro" id="IPR027417">
    <property type="entry name" value="P-loop_NTPase"/>
</dbReference>
<dbReference type="InterPro" id="IPR001650">
    <property type="entry name" value="Helicase_C-like"/>
</dbReference>
<dbReference type="InterPro" id="IPR025285">
    <property type="entry name" value="DUF4145"/>
</dbReference>
<feature type="coiled-coil region" evidence="1">
    <location>
        <begin position="162"/>
        <end position="196"/>
    </location>
</feature>
<accession>A0A1I3XGF3</accession>
<feature type="domain" description="Helicase ATP-binding" evidence="2">
    <location>
        <begin position="365"/>
        <end position="522"/>
    </location>
</feature>
<dbReference type="PANTHER" id="PTHR47396:SF1">
    <property type="entry name" value="ATP-DEPENDENT HELICASE IRC3-RELATED"/>
    <property type="match status" value="1"/>
</dbReference>
<dbReference type="InterPro" id="IPR014001">
    <property type="entry name" value="Helicase_ATP-bd"/>
</dbReference>
<dbReference type="Pfam" id="PF00271">
    <property type="entry name" value="Helicase_C"/>
    <property type="match status" value="1"/>
</dbReference>
<dbReference type="GO" id="GO:0005524">
    <property type="term" value="F:ATP binding"/>
    <property type="evidence" value="ECO:0007669"/>
    <property type="project" value="InterPro"/>
</dbReference>
<sequence>MTQFGFLQPEWPNLHGAITRAESLARGDPRACAFYARRFLELAMAWLYRADRRLAAPYTDKLAALIDEPGFRAIAGDAIYNKARWLKVAGNSAVHSAKPFTEADARAVMREAFHLSFWLARTYARGARPADSLAFDPALLPPPTADIVRRSLAQIRQMATEMEAKDQALKEALAAKASLDEEVRALRAEIAEALAANSRKPDTHDYGEAATRDLFIDKLLAEAGWDAQAPGVAEVPLRGMPTPSGTGYADYVLWGADGKPLAVVEAKATRHDPGRGQHQAKLYADALEAMHGQRPVIFLTNGYEHWIWDDTQHPPREVEGFYRRDELELLVQRRTTRRRLADATVNEAIVGRPYQTRAIRRIAQAFEDEHRRKTLVVMATGSGKTRTVIALCDLLMRCNWAKRILFLADRVALVNQAVSAFKTHLPDAAPVNLITDRASQGRVYVSTYPTMMSLIEEMGEGGRRFGPGHFDLIVVDEAHRSIYRRYRAIFRWFDSLLVGLTATPKDEIDHNTYSMFDLDTHVPTDAYPLQDAVADGYLVPMRAISVPLKFQRQGIRYDDLTEEEKERWDEAEWEEDPPEGVEAEAINTWLFNQDTVDKVLQHLMTHGLTVEGGDRLGKTIIFARNHNHAVFIQKRFDANYPHLKGHFAQVIDNQVSHAQSLIDDFSAPAKSPHIAISVDMLDTGIDVPEVVNLVFFKLVRSRTKFWQMVGRGTRLRPDLFRPGQDKKFFQVFDFCQNLEFFSKDAKTVEASAAESISARLFRARLDVIAGVDARVKAGTAAEAEGALRVDVATLLHAEVAAMNTDNFVIRPHRKLVEAYAKPEAWEVLDVAARDALATTIAGLPTQQDAEKLEAKQFDLLMLNLQLCILAARPGFAAWKDRVVAVGEALAENKAIPAIAAEMELILAVQTEAWWQDITVAELEQARRRLRGLVHLIEKRRRAILYTNFQDEIGDGQEVVFETMATADGFAKFKEKVRHFLKAHEGHVAIHKLRTNRQLTPTDLAELERMLGESGAGGAAEMEQAKAQSQGLGLFVRSLIGLDRAAAMEAFGEFQQGRVLRANQHAFMDMLIDHLTSQGVVDIGRLYEPPFTGWQGGIDGVFPEKDVDRIQSILEDIKIRAVA</sequence>
<dbReference type="GO" id="GO:0005829">
    <property type="term" value="C:cytosol"/>
    <property type="evidence" value="ECO:0007669"/>
    <property type="project" value="TreeGrafter"/>
</dbReference>
<dbReference type="RefSeq" id="WP_092954284.1">
    <property type="nucleotide sequence ID" value="NZ_FOSQ01000001.1"/>
</dbReference>
<dbReference type="Gene3D" id="3.90.1570.30">
    <property type="match status" value="1"/>
</dbReference>
<evidence type="ECO:0000313" key="4">
    <source>
        <dbReference type="Proteomes" id="UP000199473"/>
    </source>
</evidence>
<dbReference type="SUPFAM" id="SSF52540">
    <property type="entry name" value="P-loop containing nucleoside triphosphate hydrolases"/>
    <property type="match status" value="2"/>
</dbReference>
<organism evidence="3 4">
    <name type="scientific">Falsiroseomonas stagni DSM 19981</name>
    <dbReference type="NCBI Taxonomy" id="1123062"/>
    <lineage>
        <taxon>Bacteria</taxon>
        <taxon>Pseudomonadati</taxon>
        <taxon>Pseudomonadota</taxon>
        <taxon>Alphaproteobacteria</taxon>
        <taxon>Acetobacterales</taxon>
        <taxon>Roseomonadaceae</taxon>
        <taxon>Falsiroseomonas</taxon>
    </lineage>
</organism>
<reference evidence="3 4" key="1">
    <citation type="submission" date="2016-10" db="EMBL/GenBank/DDBJ databases">
        <authorList>
            <person name="de Groot N.N."/>
        </authorList>
    </citation>
    <scope>NUCLEOTIDE SEQUENCE [LARGE SCALE GENOMIC DNA]</scope>
    <source>
        <strain evidence="3 4">DSM 19981</strain>
    </source>
</reference>
<proteinExistence type="predicted"/>
<dbReference type="OrthoDB" id="9803459at2"/>
<keyword evidence="1" id="KW-0175">Coiled coil</keyword>
<dbReference type="CDD" id="cd18799">
    <property type="entry name" value="SF2_C_EcoAI-like"/>
    <property type="match status" value="1"/>
</dbReference>
<dbReference type="Pfam" id="PF13643">
    <property type="entry name" value="DUF4145"/>
    <property type="match status" value="1"/>
</dbReference>
<dbReference type="PANTHER" id="PTHR47396">
    <property type="entry name" value="TYPE I RESTRICTION ENZYME ECOKI R PROTEIN"/>
    <property type="match status" value="1"/>
</dbReference>
<dbReference type="EMBL" id="FOSQ01000001">
    <property type="protein sequence ID" value="SFK18126.1"/>
    <property type="molecule type" value="Genomic_DNA"/>
</dbReference>
<protein>
    <submittedName>
        <fullName evidence="3">Type I restriction enzyme, R subunit</fullName>
    </submittedName>
</protein>
<dbReference type="InterPro" id="IPR050742">
    <property type="entry name" value="Helicase_Restrict-Modif_Enz"/>
</dbReference>
<dbReference type="CDD" id="cd18032">
    <property type="entry name" value="DEXHc_RE_I_III_res"/>
    <property type="match status" value="1"/>
</dbReference>
<dbReference type="InterPro" id="IPR006935">
    <property type="entry name" value="Helicase/UvrB_N"/>
</dbReference>
<dbReference type="Proteomes" id="UP000199473">
    <property type="component" value="Unassembled WGS sequence"/>
</dbReference>
<dbReference type="Pfam" id="PF08463">
    <property type="entry name" value="EcoEI_R_C"/>
    <property type="match status" value="1"/>
</dbReference>
<dbReference type="GO" id="GO:0003677">
    <property type="term" value="F:DNA binding"/>
    <property type="evidence" value="ECO:0007669"/>
    <property type="project" value="InterPro"/>
</dbReference>
<evidence type="ECO:0000256" key="1">
    <source>
        <dbReference type="SAM" id="Coils"/>
    </source>
</evidence>
<dbReference type="SMART" id="SM00487">
    <property type="entry name" value="DEXDc"/>
    <property type="match status" value="1"/>
</dbReference>
<dbReference type="PROSITE" id="PS51192">
    <property type="entry name" value="HELICASE_ATP_BIND_1"/>
    <property type="match status" value="1"/>
</dbReference>
<dbReference type="AlphaFoldDB" id="A0A1I3XGF3"/>
<gene>
    <name evidence="3" type="ORF">SAMN02745775_101248</name>
</gene>
<dbReference type="STRING" id="1123062.SAMN02745775_101248"/>